<dbReference type="InterPro" id="IPR046848">
    <property type="entry name" value="E_motif"/>
</dbReference>
<dbReference type="GO" id="GO:0003723">
    <property type="term" value="F:RNA binding"/>
    <property type="evidence" value="ECO:0007669"/>
    <property type="project" value="InterPro"/>
</dbReference>
<dbReference type="FunFam" id="1.25.40.10:FF:000184">
    <property type="entry name" value="Pentatricopeptide repeat-containing protein, chloroplastic"/>
    <property type="match status" value="1"/>
</dbReference>
<feature type="repeat" description="PPR" evidence="3">
    <location>
        <begin position="309"/>
        <end position="339"/>
    </location>
</feature>
<dbReference type="Proteomes" id="UP000515123">
    <property type="component" value="Linkage group 12"/>
</dbReference>
<protein>
    <submittedName>
        <fullName evidence="5">Pentatricopeptide repeat-containing protein At3g04750, mitochondrial-like isoform X1</fullName>
    </submittedName>
</protein>
<sequence length="672" mass="75869">MINCQRIKVFNSLICRNRYVFLRYSAASASGRSSWDPTVSLRLEHPALFLLEKCNNTEHFKQILAQIMRYRLINSTFPMSRLLYFAAVSHPELLQEALILFKHFIPHPNLYIYNLMISAFSFSSSQAIGFYKLMLLSESAFPDEHTLLALLKSPKRLSTGKQIHAHVVINGFDSHVYIQNSLIKMYFEVGEISLARMVFRYMSKHDVVSYNIMLSGYARRRLISEAIELFREMASSGTEPDQYTMVALLMCTGNLKCLLIGKAVHSFIIRRMSLGGWGLIVSNAILDMYAKCEEMNIARKLFYGFYEKDDVSWNTIISGFANIGELELASKFFSEAPRRDLISWNSLLAGYARKKDLTTIMRLFDDLLAQNIKPNKVTFIALVGTATETGVLNQGRTIHGWVVKAYGLEDAILGSALIDMYSKCGKIECSHIVFEKVADKDITVWTAMIAGLAFHGHGLKSIELFREMEKQGLVPNSVTLIAALTACTHSGLVDTGNRIFENMREIYKFEPGVEHYGCMVDLLSRSGRLFEAVDLIKKMPMKPTRSVWGSILSASKAYQNTDLAEAASKALLELEPDEEVGYILLSNVYASCEQWSDCDKIREIMERKGVKKAAGCSSVVVDGVVHEFISSDKRHHKWGEISCVLCDLHRLMKVDAEVGFDIFRQFSAPDSD</sequence>
<reference evidence="5" key="2">
    <citation type="submission" date="2025-08" db="UniProtKB">
        <authorList>
            <consortium name="RefSeq"/>
        </authorList>
    </citation>
    <scope>IDENTIFICATION</scope>
    <source>
        <tissue evidence="5">Leaf</tissue>
    </source>
</reference>
<dbReference type="Gene3D" id="1.25.40.10">
    <property type="entry name" value="Tetratricopeptide repeat domain"/>
    <property type="match status" value="3"/>
</dbReference>
<feature type="repeat" description="PPR" evidence="3">
    <location>
        <begin position="441"/>
        <end position="475"/>
    </location>
</feature>
<feature type="repeat" description="PPR" evidence="3">
    <location>
        <begin position="206"/>
        <end position="240"/>
    </location>
</feature>
<accession>A0A6P5FVW3</accession>
<dbReference type="GO" id="GO:0009451">
    <property type="term" value="P:RNA modification"/>
    <property type="evidence" value="ECO:0007669"/>
    <property type="project" value="InterPro"/>
</dbReference>
<proteinExistence type="predicted"/>
<keyword evidence="4" id="KW-1185">Reference proteome</keyword>
<name>A0A6P5FVW3_ANACO</name>
<dbReference type="Pfam" id="PF20431">
    <property type="entry name" value="E_motif"/>
    <property type="match status" value="1"/>
</dbReference>
<dbReference type="PANTHER" id="PTHR47926">
    <property type="entry name" value="PENTATRICOPEPTIDE REPEAT-CONTAINING PROTEIN"/>
    <property type="match status" value="1"/>
</dbReference>
<dbReference type="AlphaFoldDB" id="A0A6P5FVW3"/>
<gene>
    <name evidence="5" type="primary">LOC109718172</name>
</gene>
<dbReference type="OrthoDB" id="1909720at2759"/>
<keyword evidence="1" id="KW-0677">Repeat</keyword>
<dbReference type="InterPro" id="IPR046960">
    <property type="entry name" value="PPR_At4g14850-like_plant"/>
</dbReference>
<dbReference type="GeneID" id="109718172"/>
<reference evidence="4" key="1">
    <citation type="journal article" date="2015" name="Nat. Genet.">
        <title>The pineapple genome and the evolution of CAM photosynthesis.</title>
        <authorList>
            <person name="Ming R."/>
            <person name="VanBuren R."/>
            <person name="Wai C.M."/>
            <person name="Tang H."/>
            <person name="Schatz M.C."/>
            <person name="Bowers J.E."/>
            <person name="Lyons E."/>
            <person name="Wang M.L."/>
            <person name="Chen J."/>
            <person name="Biggers E."/>
            <person name="Zhang J."/>
            <person name="Huang L."/>
            <person name="Zhang L."/>
            <person name="Miao W."/>
            <person name="Zhang J."/>
            <person name="Ye Z."/>
            <person name="Miao C."/>
            <person name="Lin Z."/>
            <person name="Wang H."/>
            <person name="Zhou H."/>
            <person name="Yim W.C."/>
            <person name="Priest H.D."/>
            <person name="Zheng C."/>
            <person name="Woodhouse M."/>
            <person name="Edger P.P."/>
            <person name="Guyot R."/>
            <person name="Guo H.B."/>
            <person name="Guo H."/>
            <person name="Zheng G."/>
            <person name="Singh R."/>
            <person name="Sharma A."/>
            <person name="Min X."/>
            <person name="Zheng Y."/>
            <person name="Lee H."/>
            <person name="Gurtowski J."/>
            <person name="Sedlazeck F.J."/>
            <person name="Harkess A."/>
            <person name="McKain M.R."/>
            <person name="Liao Z."/>
            <person name="Fang J."/>
            <person name="Liu J."/>
            <person name="Zhang X."/>
            <person name="Zhang Q."/>
            <person name="Hu W."/>
            <person name="Qin Y."/>
            <person name="Wang K."/>
            <person name="Chen L.Y."/>
            <person name="Shirley N."/>
            <person name="Lin Y.R."/>
            <person name="Liu L.Y."/>
            <person name="Hernandez A.G."/>
            <person name="Wright C.L."/>
            <person name="Bulone V."/>
            <person name="Tuskan G.A."/>
            <person name="Heath K."/>
            <person name="Zee F."/>
            <person name="Moore P.H."/>
            <person name="Sunkar R."/>
            <person name="Leebens-Mack J.H."/>
            <person name="Mockler T."/>
            <person name="Bennetzen J.L."/>
            <person name="Freeling M."/>
            <person name="Sankoff D."/>
            <person name="Paterson A.H."/>
            <person name="Zhu X."/>
            <person name="Yang X."/>
            <person name="Smith J.A."/>
            <person name="Cushman J.C."/>
            <person name="Paull R.E."/>
            <person name="Yu Q."/>
        </authorList>
    </citation>
    <scope>NUCLEOTIDE SEQUENCE [LARGE SCALE GENOMIC DNA]</scope>
    <source>
        <strain evidence="4">cv. F153</strain>
    </source>
</reference>
<feature type="repeat" description="PPR" evidence="3">
    <location>
        <begin position="340"/>
        <end position="374"/>
    </location>
</feature>
<dbReference type="RefSeq" id="XP_020099802.1">
    <property type="nucleotide sequence ID" value="XM_020244213.1"/>
</dbReference>
<dbReference type="Pfam" id="PF13041">
    <property type="entry name" value="PPR_2"/>
    <property type="match status" value="3"/>
</dbReference>
<keyword evidence="2" id="KW-0809">Transit peptide</keyword>
<evidence type="ECO:0000256" key="3">
    <source>
        <dbReference type="PROSITE-ProRule" id="PRU00708"/>
    </source>
</evidence>
<dbReference type="InterPro" id="IPR011990">
    <property type="entry name" value="TPR-like_helical_dom_sf"/>
</dbReference>
<organism evidence="4 5">
    <name type="scientific">Ananas comosus</name>
    <name type="common">Pineapple</name>
    <name type="synonym">Ananas ananas</name>
    <dbReference type="NCBI Taxonomy" id="4615"/>
    <lineage>
        <taxon>Eukaryota</taxon>
        <taxon>Viridiplantae</taxon>
        <taxon>Streptophyta</taxon>
        <taxon>Embryophyta</taxon>
        <taxon>Tracheophyta</taxon>
        <taxon>Spermatophyta</taxon>
        <taxon>Magnoliopsida</taxon>
        <taxon>Liliopsida</taxon>
        <taxon>Poales</taxon>
        <taxon>Bromeliaceae</taxon>
        <taxon>Bromelioideae</taxon>
        <taxon>Ananas</taxon>
    </lineage>
</organism>
<dbReference type="PROSITE" id="PS51375">
    <property type="entry name" value="PPR"/>
    <property type="match status" value="4"/>
</dbReference>
<evidence type="ECO:0000256" key="1">
    <source>
        <dbReference type="ARBA" id="ARBA00022737"/>
    </source>
</evidence>
<dbReference type="NCBIfam" id="TIGR00756">
    <property type="entry name" value="PPR"/>
    <property type="match status" value="3"/>
</dbReference>
<evidence type="ECO:0000313" key="5">
    <source>
        <dbReference type="RefSeq" id="XP_020099802.1"/>
    </source>
</evidence>
<evidence type="ECO:0000256" key="2">
    <source>
        <dbReference type="ARBA" id="ARBA00022946"/>
    </source>
</evidence>
<dbReference type="InterPro" id="IPR002885">
    <property type="entry name" value="PPR_rpt"/>
</dbReference>
<dbReference type="Pfam" id="PF01535">
    <property type="entry name" value="PPR"/>
    <property type="match status" value="2"/>
</dbReference>
<evidence type="ECO:0000313" key="4">
    <source>
        <dbReference type="Proteomes" id="UP000515123"/>
    </source>
</evidence>
<dbReference type="FunFam" id="1.25.40.10:FF:001384">
    <property type="entry name" value="Pentatricopeptide repeat-containing protein mitochondrial"/>
    <property type="match status" value="1"/>
</dbReference>
<dbReference type="PANTHER" id="PTHR47926:SF492">
    <property type="entry name" value="DYW DOMAIN-CONTAINING PROTEIN"/>
    <property type="match status" value="1"/>
</dbReference>